<evidence type="ECO:0000313" key="1">
    <source>
        <dbReference type="EMBL" id="TCV93549.1"/>
    </source>
</evidence>
<dbReference type="Proteomes" id="UP000295719">
    <property type="component" value="Unassembled WGS sequence"/>
</dbReference>
<dbReference type="OrthoDB" id="7053268at2"/>
<dbReference type="EMBL" id="SMCR01000009">
    <property type="protein sequence ID" value="TCV93549.1"/>
    <property type="molecule type" value="Genomic_DNA"/>
</dbReference>
<gene>
    <name evidence="1" type="ORF">EDC52_109105</name>
</gene>
<proteinExistence type="predicted"/>
<sequence>MKFIGKILLSLLLVLVLFIVLIYVLLQTSWGAGWIGKLVTRHSNYQLSLGKIDHSWSKLSELAFDNIAFGQKERTPTLVAKRLVAGFSSRQLTDPYHFERIRLQDGTLNLDPASLAFPLQADVLQLNGMAVQSPHGEWHLNGQNVSAGITPWKPENGFPLGRSARFELSARSLTLNDMPAENVLVRGNINNQQLTLDDVGADLSQGQLTGNARREQDGSWQVDNLRLSNVRMQTELSLEQFLKQISRVPKITIHRFDLIDARMEGKSWAFSDLDLSLRDITFQQGDWSSEDGNLSFNASELVSGPIHLSDPIASMNFSPSGITIGQFSGRWEGGLMRTAGQWLRDGKRLVLDDFMMAGLEYTLPADWRQSWQKPLPAWLAGVAVTKLTASRNLLIDITPSFPFQVTALDVSARQLELVRDHRWGIWSGNLNLNGSDATFNKIDIRRPSLALKADEGKIAISEASAFAGSGLVELSGSVSQQPERAFTLRLSGRSVPVNLMENWGWPALPLAGNGNLQLNLSGSLAGSTSFKESISGQLRAVDTRGNSINQTMVNGDVSASDAP</sequence>
<dbReference type="RefSeq" id="WP_131866764.1">
    <property type="nucleotide sequence ID" value="NZ_SMCR01000009.1"/>
</dbReference>
<dbReference type="AlphaFoldDB" id="A0A4V2W401"/>
<comment type="caution">
    <text evidence="1">The sequence shown here is derived from an EMBL/GenBank/DDBJ whole genome shotgun (WGS) entry which is preliminary data.</text>
</comment>
<reference evidence="1 2" key="1">
    <citation type="submission" date="2019-03" db="EMBL/GenBank/DDBJ databases">
        <title>Genomic Encyclopedia of Type Strains, Phase IV (KMG-IV): sequencing the most valuable type-strain genomes for metagenomic binning, comparative biology and taxonomic classification.</title>
        <authorList>
            <person name="Goeker M."/>
        </authorList>
    </citation>
    <scope>NUCLEOTIDE SEQUENCE [LARGE SCALE GENOMIC DNA]</scope>
    <source>
        <strain evidence="1 2">DSM 19580</strain>
    </source>
</reference>
<accession>A0A4V2W401</accession>
<name>A0A4V2W401_9GAMM</name>
<protein>
    <submittedName>
        <fullName evidence="1">AsmA-like protein</fullName>
    </submittedName>
</protein>
<keyword evidence="2" id="KW-1185">Reference proteome</keyword>
<evidence type="ECO:0000313" key="2">
    <source>
        <dbReference type="Proteomes" id="UP000295719"/>
    </source>
</evidence>
<organism evidence="1 2">
    <name type="scientific">Biostraticola tofi</name>
    <dbReference type="NCBI Taxonomy" id="466109"/>
    <lineage>
        <taxon>Bacteria</taxon>
        <taxon>Pseudomonadati</taxon>
        <taxon>Pseudomonadota</taxon>
        <taxon>Gammaproteobacteria</taxon>
        <taxon>Enterobacterales</taxon>
        <taxon>Bruguierivoracaceae</taxon>
        <taxon>Biostraticola</taxon>
    </lineage>
</organism>